<feature type="region of interest" description="Disordered" evidence="1">
    <location>
        <begin position="312"/>
        <end position="336"/>
    </location>
</feature>
<sequence length="336" mass="37721">MALLPETIGVHHGGSQVWIGPSTAQQTEVGLLAACFVCCVSWLNSRNTLLHVAIVENAFLILFQYSVQKFLRDILVDYSLILYNVGPDRGCQEQASTEFVWTFQASLSEWCYNEHWYRPAYLVAALNVGCFAIVAVLWLLPVCAVIREFGVCSHRINTGSYLGLMFKVRESTCYRILSRILEALALVSMGALLFVAYLHNRLVWSIQHKFVNALVIVVSMKNFTRQDKPSIVLDSESFEALKFPGALPLPSNFIAMRLQDALVEAEVVDAFADGDDLEDSISRKKPMLEAILRTEDPAELINVQNCLKGCTNRRRRSTPTLPSDKSIEPLCHMETE</sequence>
<dbReference type="OrthoDB" id="10406187at2759"/>
<evidence type="ECO:0000256" key="1">
    <source>
        <dbReference type="SAM" id="MobiDB-lite"/>
    </source>
</evidence>
<evidence type="ECO:0000256" key="2">
    <source>
        <dbReference type="SAM" id="Phobius"/>
    </source>
</evidence>
<keyword evidence="2" id="KW-1133">Transmembrane helix</keyword>
<comment type="caution">
    <text evidence="3">The sequence shown here is derived from an EMBL/GenBank/DDBJ whole genome shotgun (WGS) entry which is preliminary data.</text>
</comment>
<evidence type="ECO:0000313" key="3">
    <source>
        <dbReference type="EMBL" id="CAE7398843.1"/>
    </source>
</evidence>
<keyword evidence="2" id="KW-0812">Transmembrane</keyword>
<organism evidence="3 4">
    <name type="scientific">Symbiodinium natans</name>
    <dbReference type="NCBI Taxonomy" id="878477"/>
    <lineage>
        <taxon>Eukaryota</taxon>
        <taxon>Sar</taxon>
        <taxon>Alveolata</taxon>
        <taxon>Dinophyceae</taxon>
        <taxon>Suessiales</taxon>
        <taxon>Symbiodiniaceae</taxon>
        <taxon>Symbiodinium</taxon>
    </lineage>
</organism>
<dbReference type="Proteomes" id="UP000604046">
    <property type="component" value="Unassembled WGS sequence"/>
</dbReference>
<dbReference type="AlphaFoldDB" id="A0A812QQN9"/>
<keyword evidence="2" id="KW-0472">Membrane</keyword>
<feature type="transmembrane region" description="Helical" evidence="2">
    <location>
        <begin position="120"/>
        <end position="146"/>
    </location>
</feature>
<protein>
    <submittedName>
        <fullName evidence="3">Uncharacterized protein</fullName>
    </submittedName>
</protein>
<reference evidence="3" key="1">
    <citation type="submission" date="2021-02" db="EMBL/GenBank/DDBJ databases">
        <authorList>
            <person name="Dougan E. K."/>
            <person name="Rhodes N."/>
            <person name="Thang M."/>
            <person name="Chan C."/>
        </authorList>
    </citation>
    <scope>NUCLEOTIDE SEQUENCE</scope>
</reference>
<name>A0A812QQN9_9DINO</name>
<feature type="compositionally biased region" description="Basic and acidic residues" evidence="1">
    <location>
        <begin position="325"/>
        <end position="336"/>
    </location>
</feature>
<keyword evidence="4" id="KW-1185">Reference proteome</keyword>
<proteinExistence type="predicted"/>
<gene>
    <name evidence="3" type="ORF">SNAT2548_LOCUS21713</name>
</gene>
<evidence type="ECO:0000313" key="4">
    <source>
        <dbReference type="Proteomes" id="UP000604046"/>
    </source>
</evidence>
<dbReference type="EMBL" id="CAJNDS010002261">
    <property type="protein sequence ID" value="CAE7398843.1"/>
    <property type="molecule type" value="Genomic_DNA"/>
</dbReference>
<feature type="transmembrane region" description="Helical" evidence="2">
    <location>
        <begin position="176"/>
        <end position="196"/>
    </location>
</feature>
<accession>A0A812QQN9</accession>